<dbReference type="Proteomes" id="UP000320762">
    <property type="component" value="Unassembled WGS sequence"/>
</dbReference>
<proteinExistence type="predicted"/>
<evidence type="ECO:0008006" key="4">
    <source>
        <dbReference type="Google" id="ProtNLM"/>
    </source>
</evidence>
<dbReference type="AlphaFoldDB" id="A0A550C6Y4"/>
<sequence length="336" mass="36473">MANKASVLVSQLNALLRQLQIPITLEFPTDLTPSLLLAVLESILSARIPIPSDLRRRLQLHDFDAKVRCMKIFLGVLESDVLKTDVGFSNVDPRRLARGEWDEVVYVGELLCSIGELVGLLPQQAKSATAGPVPLTAARAGVRRTGSSTLSGPSAHRSSAADRSAASDPGPQQSFSYAADGSTESIARRTRLCIHESDTPKLLSSRRHFYDAVTSPTGFTYCNCAAAKIRHLSPSKSVAASPTRTANTSPVRRNGYIASVDEDEELHSFDTARSSTVADEDTSRFSFEHVSSYLDSTTTVDLGPSTSSHSRTLHLKRERARLLSELAKLAVPRRTT</sequence>
<dbReference type="EMBL" id="VDMD01000021">
    <property type="protein sequence ID" value="TRM60560.1"/>
    <property type="molecule type" value="Genomic_DNA"/>
</dbReference>
<comment type="caution">
    <text evidence="2">The sequence shown here is derived from an EMBL/GenBank/DDBJ whole genome shotgun (WGS) entry which is preliminary data.</text>
</comment>
<feature type="region of interest" description="Disordered" evidence="1">
    <location>
        <begin position="141"/>
        <end position="182"/>
    </location>
</feature>
<evidence type="ECO:0000313" key="2">
    <source>
        <dbReference type="EMBL" id="TRM60560.1"/>
    </source>
</evidence>
<reference evidence="2 3" key="1">
    <citation type="journal article" date="2019" name="New Phytol.">
        <title>Comparative genomics reveals unique wood-decay strategies and fruiting body development in the Schizophyllaceae.</title>
        <authorList>
            <person name="Almasi E."/>
            <person name="Sahu N."/>
            <person name="Krizsan K."/>
            <person name="Balint B."/>
            <person name="Kovacs G.M."/>
            <person name="Kiss B."/>
            <person name="Cseklye J."/>
            <person name="Drula E."/>
            <person name="Henrissat B."/>
            <person name="Nagy I."/>
            <person name="Chovatia M."/>
            <person name="Adam C."/>
            <person name="LaButti K."/>
            <person name="Lipzen A."/>
            <person name="Riley R."/>
            <person name="Grigoriev I.V."/>
            <person name="Nagy L.G."/>
        </authorList>
    </citation>
    <scope>NUCLEOTIDE SEQUENCE [LARGE SCALE GENOMIC DNA]</scope>
    <source>
        <strain evidence="2 3">NL-1724</strain>
    </source>
</reference>
<evidence type="ECO:0000256" key="1">
    <source>
        <dbReference type="SAM" id="MobiDB-lite"/>
    </source>
</evidence>
<accession>A0A550C6Y4</accession>
<name>A0A550C6Y4_9AGAR</name>
<evidence type="ECO:0000313" key="3">
    <source>
        <dbReference type="Proteomes" id="UP000320762"/>
    </source>
</evidence>
<keyword evidence="3" id="KW-1185">Reference proteome</keyword>
<organism evidence="2 3">
    <name type="scientific">Schizophyllum amplum</name>
    <dbReference type="NCBI Taxonomy" id="97359"/>
    <lineage>
        <taxon>Eukaryota</taxon>
        <taxon>Fungi</taxon>
        <taxon>Dikarya</taxon>
        <taxon>Basidiomycota</taxon>
        <taxon>Agaricomycotina</taxon>
        <taxon>Agaricomycetes</taxon>
        <taxon>Agaricomycetidae</taxon>
        <taxon>Agaricales</taxon>
        <taxon>Schizophyllaceae</taxon>
        <taxon>Schizophyllum</taxon>
    </lineage>
</organism>
<gene>
    <name evidence="2" type="ORF">BD626DRAFT_504477</name>
</gene>
<dbReference type="OrthoDB" id="2596754at2759"/>
<feature type="compositionally biased region" description="Low complexity" evidence="1">
    <location>
        <begin position="154"/>
        <end position="168"/>
    </location>
</feature>
<protein>
    <recommendedName>
        <fullName evidence="4">DUF5745 domain-containing protein</fullName>
    </recommendedName>
</protein>